<dbReference type="GO" id="GO:0008610">
    <property type="term" value="P:lipid biosynthetic process"/>
    <property type="evidence" value="ECO:0007669"/>
    <property type="project" value="UniProtKB-ARBA"/>
</dbReference>
<evidence type="ECO:0000256" key="2">
    <source>
        <dbReference type="SAM" id="Phobius"/>
    </source>
</evidence>
<feature type="transmembrane region" description="Helical" evidence="2">
    <location>
        <begin position="219"/>
        <end position="241"/>
    </location>
</feature>
<dbReference type="GO" id="GO:0016717">
    <property type="term" value="F:oxidoreductase activity, acting on paired donors, with oxidation of a pair of donors resulting in the reduction of molecular oxygen to two molecules of water"/>
    <property type="evidence" value="ECO:0007669"/>
    <property type="project" value="TreeGrafter"/>
</dbReference>
<dbReference type="RefSeq" id="WP_133326956.1">
    <property type="nucleotide sequence ID" value="NZ_SMYL01000002.1"/>
</dbReference>
<organism evidence="4 5">
    <name type="scientific">Sapientia aquatica</name>
    <dbReference type="NCBI Taxonomy" id="1549640"/>
    <lineage>
        <taxon>Bacteria</taxon>
        <taxon>Pseudomonadati</taxon>
        <taxon>Pseudomonadota</taxon>
        <taxon>Betaproteobacteria</taxon>
        <taxon>Burkholderiales</taxon>
        <taxon>Oxalobacteraceae</taxon>
        <taxon>Sapientia</taxon>
    </lineage>
</organism>
<feature type="transmembrane region" description="Helical" evidence="2">
    <location>
        <begin position="49"/>
        <end position="75"/>
    </location>
</feature>
<dbReference type="InterPro" id="IPR012171">
    <property type="entry name" value="Fatty_acid_desaturase"/>
</dbReference>
<keyword evidence="2" id="KW-0812">Transmembrane</keyword>
<dbReference type="InterPro" id="IPR005804">
    <property type="entry name" value="FA_desaturase_dom"/>
</dbReference>
<reference evidence="4 5" key="1">
    <citation type="submission" date="2019-03" db="EMBL/GenBank/DDBJ databases">
        <title>Sapientia aquatica gen. nov., sp. nov., isolated from a crater lake.</title>
        <authorList>
            <person name="Felfoldi T."/>
            <person name="Szabo A."/>
            <person name="Toth E."/>
            <person name="Schumann P."/>
            <person name="Keki Z."/>
            <person name="Marialigeti K."/>
            <person name="Mathe I."/>
        </authorList>
    </citation>
    <scope>NUCLEOTIDE SEQUENCE [LARGE SCALE GENOMIC DNA]</scope>
    <source>
        <strain evidence="4 5">SA-152</strain>
    </source>
</reference>
<accession>A0A4R5W470</accession>
<sequence length="348" mass="38832">MTSANNSAHAQAANQPAGGASWDAIPRDNLKPFLEKHTLTALRILAVNWILVAFSFAIVIFQPAWYTIIVAMIILGGRQLGLGILTHECAHRSFVASRPLGEWLGNWLCGAPVMVDLEIYRQYHMTHHVKTGTADDPDLVNYRHYPVSTSSLLRKFARDLVGITGLRSLVALAFLYGQKPSEKSIAGYSYKPVSSTDSTTAPAMRIAPLRLLWNLRRSVIANAGLFAVFVCLNHPLVYLLWPASWMTTYMVFTRIRNAAEHGALAGTSSNDVWGNTRTVEANWFERLTVAPNYVNYHFEHHLAPTVPSYNLPKLHQWMIEQGAFQRAPLELGYGQILRRLVGQTKPGV</sequence>
<protein>
    <recommendedName>
        <fullName evidence="3">Fatty acid desaturase domain-containing protein</fullName>
    </recommendedName>
</protein>
<keyword evidence="5" id="KW-1185">Reference proteome</keyword>
<dbReference type="Proteomes" id="UP000294829">
    <property type="component" value="Unassembled WGS sequence"/>
</dbReference>
<proteinExistence type="predicted"/>
<name>A0A4R5W470_9BURK</name>
<dbReference type="AlphaFoldDB" id="A0A4R5W470"/>
<dbReference type="PANTHER" id="PTHR19353:SF19">
    <property type="entry name" value="DELTA(5) FATTY ACID DESATURASE C-RELATED"/>
    <property type="match status" value="1"/>
</dbReference>
<dbReference type="GO" id="GO:0016020">
    <property type="term" value="C:membrane"/>
    <property type="evidence" value="ECO:0007669"/>
    <property type="project" value="TreeGrafter"/>
</dbReference>
<evidence type="ECO:0000313" key="5">
    <source>
        <dbReference type="Proteomes" id="UP000294829"/>
    </source>
</evidence>
<keyword evidence="2" id="KW-0472">Membrane</keyword>
<dbReference type="OrthoDB" id="9800167at2"/>
<dbReference type="PANTHER" id="PTHR19353">
    <property type="entry name" value="FATTY ACID DESATURASE 2"/>
    <property type="match status" value="1"/>
</dbReference>
<dbReference type="Pfam" id="PF00487">
    <property type="entry name" value="FA_desaturase"/>
    <property type="match status" value="1"/>
</dbReference>
<dbReference type="CDD" id="cd03510">
    <property type="entry name" value="Rhizobitoxine-FADS-like"/>
    <property type="match status" value="1"/>
</dbReference>
<comment type="caution">
    <text evidence="4">The sequence shown here is derived from an EMBL/GenBank/DDBJ whole genome shotgun (WGS) entry which is preliminary data.</text>
</comment>
<evidence type="ECO:0000259" key="3">
    <source>
        <dbReference type="Pfam" id="PF00487"/>
    </source>
</evidence>
<dbReference type="EMBL" id="SMYL01000002">
    <property type="protein sequence ID" value="TDK67573.1"/>
    <property type="molecule type" value="Genomic_DNA"/>
</dbReference>
<feature type="region of interest" description="Disordered" evidence="1">
    <location>
        <begin position="1"/>
        <end position="20"/>
    </location>
</feature>
<gene>
    <name evidence="4" type="ORF">E2I14_07460</name>
</gene>
<keyword evidence="2" id="KW-1133">Transmembrane helix</keyword>
<evidence type="ECO:0000313" key="4">
    <source>
        <dbReference type="EMBL" id="TDK67573.1"/>
    </source>
</evidence>
<evidence type="ECO:0000256" key="1">
    <source>
        <dbReference type="SAM" id="MobiDB-lite"/>
    </source>
</evidence>
<feature type="domain" description="Fatty acid desaturase" evidence="3">
    <location>
        <begin position="64"/>
        <end position="327"/>
    </location>
</feature>